<evidence type="ECO:0000256" key="6">
    <source>
        <dbReference type="ARBA" id="ARBA00022999"/>
    </source>
</evidence>
<dbReference type="Pfam" id="PF01017">
    <property type="entry name" value="STAT_alpha"/>
    <property type="match status" value="1"/>
</dbReference>
<dbReference type="SUPFAM" id="SSF49417">
    <property type="entry name" value="p53-like transcription factors"/>
    <property type="match status" value="1"/>
</dbReference>
<dbReference type="SUPFAM" id="SSF47655">
    <property type="entry name" value="STAT"/>
    <property type="match status" value="1"/>
</dbReference>
<dbReference type="FunFam" id="3.30.505.10:FF:000003">
    <property type="entry name" value="Signal transducer and activator of transcription"/>
    <property type="match status" value="1"/>
</dbReference>
<dbReference type="InterPro" id="IPR036535">
    <property type="entry name" value="STAT_N_sf"/>
</dbReference>
<evidence type="ECO:0000256" key="3">
    <source>
        <dbReference type="ARBA" id="ARBA00005586"/>
    </source>
</evidence>
<dbReference type="Gene3D" id="1.10.532.10">
    <property type="entry name" value="STAT transcription factor, N-terminal domain"/>
    <property type="match status" value="1"/>
</dbReference>
<dbReference type="Proteomes" id="UP000265080">
    <property type="component" value="Chromosome 12"/>
</dbReference>
<dbReference type="SMART" id="SM00964">
    <property type="entry name" value="STAT_int"/>
    <property type="match status" value="1"/>
</dbReference>
<keyword evidence="10 13" id="KW-0804">Transcription</keyword>
<dbReference type="InterPro" id="IPR001217">
    <property type="entry name" value="STAT"/>
</dbReference>
<dbReference type="Pfam" id="PF21354">
    <property type="entry name" value="STAT_linker"/>
    <property type="match status" value="1"/>
</dbReference>
<evidence type="ECO:0000313" key="17">
    <source>
        <dbReference type="Proteomes" id="UP000265080"/>
    </source>
</evidence>
<evidence type="ECO:0000256" key="2">
    <source>
        <dbReference type="ARBA" id="ARBA00004496"/>
    </source>
</evidence>
<dbReference type="InterPro" id="IPR048988">
    <property type="entry name" value="STAT_linker"/>
</dbReference>
<dbReference type="InterPro" id="IPR013799">
    <property type="entry name" value="STAT_TF_prot_interaction"/>
</dbReference>
<dbReference type="InterPro" id="IPR012345">
    <property type="entry name" value="STAT_TF_DNA-bd_N"/>
</dbReference>
<dbReference type="AlphaFoldDB" id="A0A3P8RXE6"/>
<protein>
    <recommendedName>
        <fullName evidence="13">Signal transducer and activator of transcription</fullName>
    </recommendedName>
</protein>
<dbReference type="SUPFAM" id="SSF48092">
    <property type="entry name" value="Transcription factor STAT-4 N-domain"/>
    <property type="match status" value="1"/>
</dbReference>
<keyword evidence="6 12" id="KW-0727">SH2 domain</keyword>
<dbReference type="GeneTree" id="ENSGT01050000244905"/>
<keyword evidence="8 13" id="KW-0238">DNA-binding</keyword>
<evidence type="ECO:0000256" key="8">
    <source>
        <dbReference type="ARBA" id="ARBA00023125"/>
    </source>
</evidence>
<evidence type="ECO:0000256" key="13">
    <source>
        <dbReference type="RuleBase" id="RU046415"/>
    </source>
</evidence>
<reference evidence="16" key="3">
    <citation type="submission" date="2025-09" db="UniProtKB">
        <authorList>
            <consortium name="Ensembl"/>
        </authorList>
    </citation>
    <scope>IDENTIFICATION</scope>
</reference>
<dbReference type="InterPro" id="IPR013800">
    <property type="entry name" value="STAT_TF_alpha"/>
</dbReference>
<evidence type="ECO:0000256" key="12">
    <source>
        <dbReference type="PROSITE-ProRule" id="PRU00191"/>
    </source>
</evidence>
<dbReference type="Gene3D" id="3.30.505.10">
    <property type="entry name" value="SH2 domain"/>
    <property type="match status" value="1"/>
</dbReference>
<sequence>MAQWQALLQLDSGLQRRVSQLYEGSFSREIRHYLCHWIEKQNWDLAAVDVNTAISCFHALQEYLEELWKRSVQENKILQGPNFLNMKDSLVKQFQNEPQNLARILSHCLKEEKKILALAPKVQGCNNPGMEQNSTELDNKVSGLKQQTLEVKDEIKTLEDLYEQLDLIQKTWQSRVQQCNGLNQSRAAVEEDCLKRASFITQTKQIVLQQLYDILNHASQVVTTLTDVELPTWKHRQQMACIGSPVDTSLDHLQKWFTFVAEVIVGIREQLQKLQEQNNKFNCTDASSLAATMVEIEKFALSLLTKLLTNALVVEKQPVMQNLPQRPLVLKTGVGFKVKVRYLANHPEFKRRLKPVKPVFDKDVEEAKTVTGFRHFEFERDDKKVLDVEPPGDLIAEFRNMSLKERREKSKASCEGSVSPAGAPGVPASTAAKSRPGVTEELHIIKFVTELEYAGLKCNIEASSLPLVVVSSTAQVPSAWASIMWCSMLSTSGSKNLSLFVDPPPLTWEQLAQVLSWQFLSVGQRELDEDQLSMLRDKIVDPDDLVHWSKFSSKNGSPWIWIDGILDLIKKHLVDLWRDGYIMGFVSRERTELLLKPKKPGTFLLRFSETNKDGAISFSWVDHSNGEPHVHAVQPYRKKELLSMSLPDLIYHYILTHQGETRNPLLYLYPDIHIDTAFRRYYKILEVPIPNVSTDGYVGRKNTSVSIIPTPPPSPPTETFMMDIDTDVDTCTDHRQVMEDLFPDLLDSPGQDVLTSTHLYPQLPQDNFALPLGSFEGL</sequence>
<dbReference type="Gene3D" id="1.10.238.10">
    <property type="entry name" value="EF-hand"/>
    <property type="match status" value="1"/>
</dbReference>
<dbReference type="Pfam" id="PF02865">
    <property type="entry name" value="STAT_int"/>
    <property type="match status" value="1"/>
</dbReference>
<keyword evidence="4 13" id="KW-0963">Cytoplasm</keyword>
<reference evidence="16" key="2">
    <citation type="submission" date="2025-08" db="UniProtKB">
        <authorList>
            <consortium name="Ensembl"/>
        </authorList>
    </citation>
    <scope>IDENTIFICATION</scope>
</reference>
<evidence type="ECO:0000256" key="10">
    <source>
        <dbReference type="ARBA" id="ARBA00023163"/>
    </source>
</evidence>
<dbReference type="InterPro" id="IPR015988">
    <property type="entry name" value="STAT_TF_CC"/>
</dbReference>
<organism evidence="16 17">
    <name type="scientific">Amphiprion percula</name>
    <name type="common">Orange clownfish</name>
    <name type="synonym">Lutjanus percula</name>
    <dbReference type="NCBI Taxonomy" id="161767"/>
    <lineage>
        <taxon>Eukaryota</taxon>
        <taxon>Metazoa</taxon>
        <taxon>Chordata</taxon>
        <taxon>Craniata</taxon>
        <taxon>Vertebrata</taxon>
        <taxon>Euteleostomi</taxon>
        <taxon>Actinopterygii</taxon>
        <taxon>Neopterygii</taxon>
        <taxon>Teleostei</taxon>
        <taxon>Neoteleostei</taxon>
        <taxon>Acanthomorphata</taxon>
        <taxon>Ovalentaria</taxon>
        <taxon>Pomacentridae</taxon>
        <taxon>Amphiprion</taxon>
    </lineage>
</organism>
<dbReference type="Ensembl" id="ENSAPET00000005468.1">
    <property type="protein sequence ID" value="ENSAPEP00000005328.1"/>
    <property type="gene ID" value="ENSAPEG00000003821.1"/>
</dbReference>
<dbReference type="GO" id="GO:0003677">
    <property type="term" value="F:DNA binding"/>
    <property type="evidence" value="ECO:0007669"/>
    <property type="project" value="UniProtKB-KW"/>
</dbReference>
<evidence type="ECO:0000256" key="7">
    <source>
        <dbReference type="ARBA" id="ARBA00023015"/>
    </source>
</evidence>
<dbReference type="Pfam" id="PF00017">
    <property type="entry name" value="SH2"/>
    <property type="match status" value="1"/>
</dbReference>
<comment type="similarity">
    <text evidence="3 13">Belongs to the transcription factor STAT family.</text>
</comment>
<evidence type="ECO:0000256" key="5">
    <source>
        <dbReference type="ARBA" id="ARBA00022553"/>
    </source>
</evidence>
<keyword evidence="17" id="KW-1185">Reference proteome</keyword>
<dbReference type="OMA" id="QECQKHA"/>
<evidence type="ECO:0000256" key="1">
    <source>
        <dbReference type="ARBA" id="ARBA00004123"/>
    </source>
</evidence>
<dbReference type="GO" id="GO:0005737">
    <property type="term" value="C:cytoplasm"/>
    <property type="evidence" value="ECO:0007669"/>
    <property type="project" value="UniProtKB-SubCell"/>
</dbReference>
<dbReference type="InterPro" id="IPR013801">
    <property type="entry name" value="STAT_TF_DNA-bd"/>
</dbReference>
<keyword evidence="11 13" id="KW-0539">Nucleus</keyword>
<dbReference type="CDD" id="cd14801">
    <property type="entry name" value="STAT_DBD"/>
    <property type="match status" value="1"/>
</dbReference>
<proteinExistence type="inferred from homology"/>
<feature type="region of interest" description="Disordered" evidence="14">
    <location>
        <begin position="409"/>
        <end position="434"/>
    </location>
</feature>
<evidence type="ECO:0000256" key="14">
    <source>
        <dbReference type="SAM" id="MobiDB-lite"/>
    </source>
</evidence>
<dbReference type="Gene3D" id="2.60.40.630">
    <property type="entry name" value="STAT transcription factor, DNA-binding domain"/>
    <property type="match status" value="1"/>
</dbReference>
<dbReference type="InterPro" id="IPR008967">
    <property type="entry name" value="p53-like_TF_DNA-bd_sf"/>
</dbReference>
<dbReference type="GO" id="GO:0003700">
    <property type="term" value="F:DNA-binding transcription factor activity"/>
    <property type="evidence" value="ECO:0007669"/>
    <property type="project" value="InterPro"/>
</dbReference>
<dbReference type="InterPro" id="IPR036860">
    <property type="entry name" value="SH2_dom_sf"/>
</dbReference>
<keyword evidence="5 13" id="KW-0597">Phosphoprotein</keyword>
<comment type="subcellular location">
    <subcellularLocation>
        <location evidence="2 13">Cytoplasm</location>
    </subcellularLocation>
    <subcellularLocation>
        <location evidence="1 13">Nucleus</location>
    </subcellularLocation>
</comment>
<accession>A0A3P8RXE6</accession>
<dbReference type="Pfam" id="PF02864">
    <property type="entry name" value="STAT_bind"/>
    <property type="match status" value="1"/>
</dbReference>
<keyword evidence="7 13" id="KW-0805">Transcription regulation</keyword>
<evidence type="ECO:0000256" key="4">
    <source>
        <dbReference type="ARBA" id="ARBA00022490"/>
    </source>
</evidence>
<reference evidence="16 17" key="1">
    <citation type="submission" date="2018-03" db="EMBL/GenBank/DDBJ databases">
        <title>Finding Nemo's genes: A chromosome-scale reference assembly of the genome of the orange clownfish Amphiprion percula.</title>
        <authorList>
            <person name="Lehmann R."/>
        </authorList>
    </citation>
    <scope>NUCLEOTIDE SEQUENCE</scope>
</reference>
<evidence type="ECO:0000259" key="15">
    <source>
        <dbReference type="PROSITE" id="PS50001"/>
    </source>
</evidence>
<evidence type="ECO:0000313" key="16">
    <source>
        <dbReference type="Ensembl" id="ENSAPEP00000005328.1"/>
    </source>
</evidence>
<dbReference type="GO" id="GO:0007165">
    <property type="term" value="P:signal transduction"/>
    <property type="evidence" value="ECO:0007669"/>
    <property type="project" value="InterPro"/>
</dbReference>
<dbReference type="SUPFAM" id="SSF55550">
    <property type="entry name" value="SH2 domain"/>
    <property type="match status" value="1"/>
</dbReference>
<evidence type="ECO:0000256" key="11">
    <source>
        <dbReference type="ARBA" id="ARBA00023242"/>
    </source>
</evidence>
<dbReference type="PROSITE" id="PS50001">
    <property type="entry name" value="SH2"/>
    <property type="match status" value="1"/>
</dbReference>
<dbReference type="STRING" id="161767.ENSAPEP00000005328"/>
<dbReference type="SMART" id="SM00252">
    <property type="entry name" value="SH2"/>
    <property type="match status" value="1"/>
</dbReference>
<keyword evidence="9 13" id="KW-0010">Activator</keyword>
<dbReference type="InterPro" id="IPR000980">
    <property type="entry name" value="SH2"/>
</dbReference>
<evidence type="ECO:0000256" key="9">
    <source>
        <dbReference type="ARBA" id="ARBA00023159"/>
    </source>
</evidence>
<feature type="domain" description="SH2" evidence="15">
    <location>
        <begin position="577"/>
        <end position="689"/>
    </location>
</feature>
<dbReference type="PANTHER" id="PTHR11801">
    <property type="entry name" value="SIGNAL TRANSDUCER AND ACTIVATOR OF TRANSCRIPTION"/>
    <property type="match status" value="1"/>
</dbReference>
<dbReference type="Gene3D" id="1.20.1050.20">
    <property type="entry name" value="STAT transcription factor, all-alpha domain"/>
    <property type="match status" value="1"/>
</dbReference>
<dbReference type="GO" id="GO:0005634">
    <property type="term" value="C:nucleus"/>
    <property type="evidence" value="ECO:0007669"/>
    <property type="project" value="UniProtKB-SubCell"/>
</dbReference>
<name>A0A3P8RXE6_AMPPE</name>